<dbReference type="Proteomes" id="UP000824041">
    <property type="component" value="Unassembled WGS sequence"/>
</dbReference>
<dbReference type="PANTHER" id="PTHR42865">
    <property type="entry name" value="PROTON/GLUTAMATE-ASPARTATE SYMPORTER"/>
    <property type="match status" value="1"/>
</dbReference>
<feature type="transmembrane region" description="Helical" evidence="6">
    <location>
        <begin position="39"/>
        <end position="68"/>
    </location>
</feature>
<feature type="transmembrane region" description="Helical" evidence="6">
    <location>
        <begin position="316"/>
        <end position="336"/>
    </location>
</feature>
<accession>A0A9D2DRE0</accession>
<keyword evidence="2" id="KW-0813">Transport</keyword>
<name>A0A9D2DRE0_9FIRM</name>
<dbReference type="InterPro" id="IPR036458">
    <property type="entry name" value="Na:dicarbo_symporter_sf"/>
</dbReference>
<dbReference type="GO" id="GO:0005886">
    <property type="term" value="C:plasma membrane"/>
    <property type="evidence" value="ECO:0007669"/>
    <property type="project" value="TreeGrafter"/>
</dbReference>
<evidence type="ECO:0000256" key="6">
    <source>
        <dbReference type="SAM" id="Phobius"/>
    </source>
</evidence>
<dbReference type="AlphaFoldDB" id="A0A9D2DRE0"/>
<reference evidence="7" key="1">
    <citation type="journal article" date="2021" name="PeerJ">
        <title>Extensive microbial diversity within the chicken gut microbiome revealed by metagenomics and culture.</title>
        <authorList>
            <person name="Gilroy R."/>
            <person name="Ravi A."/>
            <person name="Getino M."/>
            <person name="Pursley I."/>
            <person name="Horton D.L."/>
            <person name="Alikhan N.F."/>
            <person name="Baker D."/>
            <person name="Gharbi K."/>
            <person name="Hall N."/>
            <person name="Watson M."/>
            <person name="Adriaenssens E.M."/>
            <person name="Foster-Nyarko E."/>
            <person name="Jarju S."/>
            <person name="Secka A."/>
            <person name="Antonio M."/>
            <person name="Oren A."/>
            <person name="Chaudhuri R.R."/>
            <person name="La Ragione R."/>
            <person name="Hildebrand F."/>
            <person name="Pallen M.J."/>
        </authorList>
    </citation>
    <scope>NUCLEOTIDE SEQUENCE</scope>
    <source>
        <strain evidence="7">14324</strain>
    </source>
</reference>
<feature type="transmembrane region" description="Helical" evidence="6">
    <location>
        <begin position="285"/>
        <end position="310"/>
    </location>
</feature>
<gene>
    <name evidence="7" type="ORF">IAA21_03340</name>
</gene>
<feature type="transmembrane region" description="Helical" evidence="6">
    <location>
        <begin position="245"/>
        <end position="265"/>
    </location>
</feature>
<protein>
    <submittedName>
        <fullName evidence="7">Dicarboxylate/amino acid:cation symporter</fullName>
    </submittedName>
</protein>
<evidence type="ECO:0000256" key="2">
    <source>
        <dbReference type="ARBA" id="ARBA00022448"/>
    </source>
</evidence>
<dbReference type="GO" id="GO:0015293">
    <property type="term" value="F:symporter activity"/>
    <property type="evidence" value="ECO:0007669"/>
    <property type="project" value="InterPro"/>
</dbReference>
<organism evidence="7 8">
    <name type="scientific">Candidatus Blautia faecigallinarum</name>
    <dbReference type="NCBI Taxonomy" id="2838488"/>
    <lineage>
        <taxon>Bacteria</taxon>
        <taxon>Bacillati</taxon>
        <taxon>Bacillota</taxon>
        <taxon>Clostridia</taxon>
        <taxon>Lachnospirales</taxon>
        <taxon>Lachnospiraceae</taxon>
        <taxon>Blautia</taxon>
    </lineage>
</organism>
<dbReference type="PANTHER" id="PTHR42865:SF10">
    <property type="entry name" value="SODIUM:DICARBOXYLATE SYMPORTER FAMILY PROTEIN"/>
    <property type="match status" value="1"/>
</dbReference>
<dbReference type="SUPFAM" id="SSF118215">
    <property type="entry name" value="Proton glutamate symport protein"/>
    <property type="match status" value="1"/>
</dbReference>
<keyword evidence="4 6" id="KW-1133">Transmembrane helix</keyword>
<evidence type="ECO:0000256" key="5">
    <source>
        <dbReference type="ARBA" id="ARBA00023136"/>
    </source>
</evidence>
<dbReference type="InterPro" id="IPR001991">
    <property type="entry name" value="Na-dicarboxylate_symporter"/>
</dbReference>
<comment type="subcellular location">
    <subcellularLocation>
        <location evidence="1">Membrane</location>
        <topology evidence="1">Multi-pass membrane protein</topology>
    </subcellularLocation>
</comment>
<evidence type="ECO:0000256" key="4">
    <source>
        <dbReference type="ARBA" id="ARBA00022989"/>
    </source>
</evidence>
<dbReference type="PRINTS" id="PR00173">
    <property type="entry name" value="EDTRNSPORT"/>
</dbReference>
<feature type="transmembrane region" description="Helical" evidence="6">
    <location>
        <begin position="206"/>
        <end position="233"/>
    </location>
</feature>
<dbReference type="Pfam" id="PF00375">
    <property type="entry name" value="SDF"/>
    <property type="match status" value="1"/>
</dbReference>
<evidence type="ECO:0000313" key="8">
    <source>
        <dbReference type="Proteomes" id="UP000824041"/>
    </source>
</evidence>
<comment type="caution">
    <text evidence="7">The sequence shown here is derived from an EMBL/GenBank/DDBJ whole genome shotgun (WGS) entry which is preliminary data.</text>
</comment>
<keyword evidence="3 6" id="KW-0812">Transmembrane</keyword>
<dbReference type="EMBL" id="DXBU01000044">
    <property type="protein sequence ID" value="HIZ21817.1"/>
    <property type="molecule type" value="Genomic_DNA"/>
</dbReference>
<keyword evidence="5 6" id="KW-0472">Membrane</keyword>
<reference evidence="7" key="2">
    <citation type="submission" date="2021-04" db="EMBL/GenBank/DDBJ databases">
        <authorList>
            <person name="Gilroy R."/>
        </authorList>
    </citation>
    <scope>NUCLEOTIDE SEQUENCE</scope>
    <source>
        <strain evidence="7">14324</strain>
    </source>
</reference>
<feature type="transmembrane region" description="Helical" evidence="6">
    <location>
        <begin position="135"/>
        <end position="154"/>
    </location>
</feature>
<sequence>MKKHRVFLSLPFKLLAAVAIGMILGLVLRDADQTAAASALLNILVTIKFILGQLINFCVPLIIIGFVAPSITRMGASASRMLAVAVGLAYLSSIGAAFFSMTAGYALIPGLSIVTITEGLKTLPEVIFELEIPQIMSVMSALVFSIMLGLAAAWTKAQRVTGLLEEFQQIVLSLVEKIIIPLLPLFIGTTFCGLAYEGSITRQLPVFVQVIVLVLAGHFIWMGLLYLFAGIYAKENPFQVIRHYGPAYLTAVGTMSSAATLGVALECAGKAKPLRKDMVRFGIPLFANIHLCGSVLTEVFFCMTVSKILYGSLPTLGSMILFCLLLGVFAIGAPGVPGGTVMASLGIITGILKFDHSGTALMLTIFALQDSFGTACNITGDGALTLILSGYAKRHHIMEQDLPGSYDF</sequence>
<proteinExistence type="predicted"/>
<evidence type="ECO:0000256" key="1">
    <source>
        <dbReference type="ARBA" id="ARBA00004141"/>
    </source>
</evidence>
<dbReference type="Gene3D" id="1.10.3860.10">
    <property type="entry name" value="Sodium:dicarboxylate symporter"/>
    <property type="match status" value="1"/>
</dbReference>
<feature type="transmembrane region" description="Helical" evidence="6">
    <location>
        <begin position="80"/>
        <end position="99"/>
    </location>
</feature>
<evidence type="ECO:0000313" key="7">
    <source>
        <dbReference type="EMBL" id="HIZ21817.1"/>
    </source>
</evidence>
<feature type="transmembrane region" description="Helical" evidence="6">
    <location>
        <begin position="174"/>
        <end position="194"/>
    </location>
</feature>
<evidence type="ECO:0000256" key="3">
    <source>
        <dbReference type="ARBA" id="ARBA00022692"/>
    </source>
</evidence>